<dbReference type="STRING" id="1249933.SAMN04489797_2553"/>
<dbReference type="InterPro" id="IPR027417">
    <property type="entry name" value="P-loop_NTPase"/>
</dbReference>
<dbReference type="EMBL" id="LT629774">
    <property type="protein sequence ID" value="SDS84022.1"/>
    <property type="molecule type" value="Genomic_DNA"/>
</dbReference>
<dbReference type="Gene3D" id="3.40.50.300">
    <property type="entry name" value="P-loop containing nucleotide triphosphate hydrolases"/>
    <property type="match status" value="1"/>
</dbReference>
<proteinExistence type="predicted"/>
<keyword evidence="2" id="KW-1185">Reference proteome</keyword>
<keyword evidence="1" id="KW-0808">Transferase</keyword>
<reference evidence="1 2" key="1">
    <citation type="submission" date="2016-10" db="EMBL/GenBank/DDBJ databases">
        <authorList>
            <person name="Varghese N."/>
            <person name="Submissions S."/>
        </authorList>
    </citation>
    <scope>NUCLEOTIDE SEQUENCE [LARGE SCALE GENOMIC DNA]</scope>
    <source>
        <strain evidence="1 2">RHA_55</strain>
    </source>
</reference>
<organism evidence="1 2">
    <name type="scientific">Winogradskyella sediminis</name>
    <dbReference type="NCBI Taxonomy" id="1382466"/>
    <lineage>
        <taxon>Bacteria</taxon>
        <taxon>Pseudomonadati</taxon>
        <taxon>Bacteroidota</taxon>
        <taxon>Flavobacteriia</taxon>
        <taxon>Flavobacteriales</taxon>
        <taxon>Flavobacteriaceae</taxon>
        <taxon>Winogradskyella</taxon>
    </lineage>
</organism>
<name>A0A1H1VGZ9_9FLAO</name>
<dbReference type="GO" id="GO:0016740">
    <property type="term" value="F:transferase activity"/>
    <property type="evidence" value="ECO:0007669"/>
    <property type="project" value="UniProtKB-KW"/>
</dbReference>
<gene>
    <name evidence="1" type="ORF">SAMN04489797_2553</name>
</gene>
<dbReference type="Proteomes" id="UP000198963">
    <property type="component" value="Chromosome I"/>
</dbReference>
<evidence type="ECO:0000313" key="1">
    <source>
        <dbReference type="EMBL" id="SDS84022.1"/>
    </source>
</evidence>
<dbReference type="AlphaFoldDB" id="A0A1H1VGZ9"/>
<accession>A0A1H1VGZ9</accession>
<dbReference type="RefSeq" id="WP_092447052.1">
    <property type="nucleotide sequence ID" value="NZ_LT629774.1"/>
</dbReference>
<protein>
    <submittedName>
        <fullName evidence="1">Sulfotransferase domain-containing protein</fullName>
    </submittedName>
</protein>
<evidence type="ECO:0000313" key="2">
    <source>
        <dbReference type="Proteomes" id="UP000198963"/>
    </source>
</evidence>
<dbReference type="Pfam" id="PF13469">
    <property type="entry name" value="Sulfotransfer_3"/>
    <property type="match status" value="1"/>
</dbReference>
<dbReference type="SUPFAM" id="SSF52540">
    <property type="entry name" value="P-loop containing nucleoside triphosphate hydrolases"/>
    <property type="match status" value="1"/>
</dbReference>
<sequence length="208" mass="24006">MAAVAPKLIATNTDATSKQTKRLQRLFFKEQVINKGAILLEKLPINNFRLKFINCAFPNAKYIYLHRNGIEVAKSIEKKADSGSWFGKNSVKWNLINQLAAQLEIDTTSLSNYEKGLLEWRYSLEYSETFFKHLSKDKYYSLSYQSFLENPKIEIENIFSFLNLDYLDDFTNSITNEIKRKSKKREILTDSDVALGGPNLLQSIENTL</sequence>